<protein>
    <submittedName>
        <fullName evidence="1">Uncharacterized protein</fullName>
    </submittedName>
</protein>
<comment type="caution">
    <text evidence="1">The sequence shown here is derived from an EMBL/GenBank/DDBJ whole genome shotgun (WGS) entry which is preliminary data.</text>
</comment>
<organism evidence="1 2">
    <name type="scientific">Steinernema hermaphroditum</name>
    <dbReference type="NCBI Taxonomy" id="289476"/>
    <lineage>
        <taxon>Eukaryota</taxon>
        <taxon>Metazoa</taxon>
        <taxon>Ecdysozoa</taxon>
        <taxon>Nematoda</taxon>
        <taxon>Chromadorea</taxon>
        <taxon>Rhabditida</taxon>
        <taxon>Tylenchina</taxon>
        <taxon>Panagrolaimomorpha</taxon>
        <taxon>Strongyloidoidea</taxon>
        <taxon>Steinernematidae</taxon>
        <taxon>Steinernema</taxon>
    </lineage>
</organism>
<keyword evidence="2" id="KW-1185">Reference proteome</keyword>
<reference evidence="1" key="1">
    <citation type="submission" date="2023-06" db="EMBL/GenBank/DDBJ databases">
        <title>Genomic analysis of the entomopathogenic nematode Steinernema hermaphroditum.</title>
        <authorList>
            <person name="Schwarz E.M."/>
            <person name="Heppert J.K."/>
            <person name="Baniya A."/>
            <person name="Schwartz H.T."/>
            <person name="Tan C.-H."/>
            <person name="Antoshechkin I."/>
            <person name="Sternberg P.W."/>
            <person name="Goodrich-Blair H."/>
            <person name="Dillman A.R."/>
        </authorList>
    </citation>
    <scope>NUCLEOTIDE SEQUENCE</scope>
    <source>
        <strain evidence="1">PS9179</strain>
        <tissue evidence="1">Whole animal</tissue>
    </source>
</reference>
<proteinExistence type="predicted"/>
<accession>A0AA39IBT6</accession>
<evidence type="ECO:0000313" key="2">
    <source>
        <dbReference type="Proteomes" id="UP001175271"/>
    </source>
</evidence>
<dbReference type="EMBL" id="JAUCMV010000002">
    <property type="protein sequence ID" value="KAK0420671.1"/>
    <property type="molecule type" value="Genomic_DNA"/>
</dbReference>
<evidence type="ECO:0000313" key="1">
    <source>
        <dbReference type="EMBL" id="KAK0420671.1"/>
    </source>
</evidence>
<dbReference type="AlphaFoldDB" id="A0AA39IBT6"/>
<dbReference type="Proteomes" id="UP001175271">
    <property type="component" value="Unassembled WGS sequence"/>
</dbReference>
<gene>
    <name evidence="1" type="ORF">QR680_014819</name>
</gene>
<name>A0AA39IBT6_9BILA</name>
<sequence length="143" mass="16676">MALLFDRLSNELLEKAIWTVVKLSKSLDITKSEATADDLLHFMKRVAVDIGINVVLKSDNELLRIVEDTLRNAKDFCEISSIRVFDFDDIKKRLRFPDLEATVEEDDTSCSITTDRCSLRLYLEEERIFFECAVFECPKQKRY</sequence>